<feature type="transmembrane region" description="Helical" evidence="1">
    <location>
        <begin position="154"/>
        <end position="174"/>
    </location>
</feature>
<evidence type="ECO:0000313" key="3">
    <source>
        <dbReference type="Proteomes" id="UP000054408"/>
    </source>
</evidence>
<keyword evidence="1" id="KW-0472">Membrane</keyword>
<gene>
    <name evidence="2" type="ORF">AMSG_00496</name>
</gene>
<sequence length="437" mass="48325">MSGRRTYVGQGLLWAIGQTARTWWAWMPVVILAFLAAFVFGPGWNWISFLIEYEGHRDCTVTAITTTSAGFSASLSLSDGSRAYNFTAASDFDANGINCRDLSSSGGLASDIVSDIGVGDRITCYLKRGKPIASYDGPVYVFPTLRRNCFIHKFMPALVICPILSFFYLCGVLVTLKPKVSKPGTCLNRTVGRFFSLSITYIWAVLYIVAIIIFASLFFSNVFFSITTRAECTIHAKGRRIHCLRCYNVLNNNREPRTPSHWCSHSMVCTKGITGHASLYDAWVDVTYTIPSSSAVFSVSADSDIVASPEGRGSSSSPRISSYLANIAINSTIPCFVSVYGSSGDVWLDGYNPEERDPYILSVTFMLLFPIIFILVGACICCRRRHCPRFCYIDTWSEPIRFDPDSGSYTYDTVDTTADDYTYGASTATLTDDDDDD</sequence>
<dbReference type="GeneID" id="25560302"/>
<feature type="transmembrane region" description="Helical" evidence="1">
    <location>
        <begin position="194"/>
        <end position="219"/>
    </location>
</feature>
<feature type="transmembrane region" description="Helical" evidence="1">
    <location>
        <begin position="359"/>
        <end position="380"/>
    </location>
</feature>
<dbReference type="RefSeq" id="XP_013762773.1">
    <property type="nucleotide sequence ID" value="XM_013907319.1"/>
</dbReference>
<feature type="transmembrane region" description="Helical" evidence="1">
    <location>
        <begin position="23"/>
        <end position="47"/>
    </location>
</feature>
<accession>A0A0L0D9I4</accession>
<proteinExistence type="predicted"/>
<evidence type="ECO:0000313" key="2">
    <source>
        <dbReference type="EMBL" id="KNC48721.1"/>
    </source>
</evidence>
<dbReference type="EMBL" id="GL349434">
    <property type="protein sequence ID" value="KNC48721.1"/>
    <property type="molecule type" value="Genomic_DNA"/>
</dbReference>
<organism evidence="2 3">
    <name type="scientific">Thecamonas trahens ATCC 50062</name>
    <dbReference type="NCBI Taxonomy" id="461836"/>
    <lineage>
        <taxon>Eukaryota</taxon>
        <taxon>Apusozoa</taxon>
        <taxon>Apusomonadida</taxon>
        <taxon>Apusomonadidae</taxon>
        <taxon>Thecamonas</taxon>
    </lineage>
</organism>
<dbReference type="Proteomes" id="UP000054408">
    <property type="component" value="Unassembled WGS sequence"/>
</dbReference>
<reference evidence="2 3" key="1">
    <citation type="submission" date="2010-05" db="EMBL/GenBank/DDBJ databases">
        <title>The Genome Sequence of Thecamonas trahens ATCC 50062.</title>
        <authorList>
            <consortium name="The Broad Institute Genome Sequencing Platform"/>
            <person name="Russ C."/>
            <person name="Cuomo C."/>
            <person name="Shea T."/>
            <person name="Young S.K."/>
            <person name="Zeng Q."/>
            <person name="Koehrsen M."/>
            <person name="Haas B."/>
            <person name="Borodovsky M."/>
            <person name="Guigo R."/>
            <person name="Alvarado L."/>
            <person name="Berlin A."/>
            <person name="Bochicchio J."/>
            <person name="Borenstein D."/>
            <person name="Chapman S."/>
            <person name="Chen Z."/>
            <person name="Freedman E."/>
            <person name="Gellesch M."/>
            <person name="Goldberg J."/>
            <person name="Griggs A."/>
            <person name="Gujja S."/>
            <person name="Heilman E."/>
            <person name="Heiman D."/>
            <person name="Hepburn T."/>
            <person name="Howarth C."/>
            <person name="Jen D."/>
            <person name="Larson L."/>
            <person name="Mehta T."/>
            <person name="Park D."/>
            <person name="Pearson M."/>
            <person name="Roberts A."/>
            <person name="Saif S."/>
            <person name="Shenoy N."/>
            <person name="Sisk P."/>
            <person name="Stolte C."/>
            <person name="Sykes S."/>
            <person name="Thomson T."/>
            <person name="Walk T."/>
            <person name="White J."/>
            <person name="Yandava C."/>
            <person name="Burger G."/>
            <person name="Gray M.W."/>
            <person name="Holland P.W.H."/>
            <person name="King N."/>
            <person name="Lang F.B.F."/>
            <person name="Roger A.J."/>
            <person name="Ruiz-Trillo I."/>
            <person name="Lander E."/>
            <person name="Nusbaum C."/>
        </authorList>
    </citation>
    <scope>NUCLEOTIDE SEQUENCE [LARGE SCALE GENOMIC DNA]</scope>
    <source>
        <strain evidence="2 3">ATCC 50062</strain>
    </source>
</reference>
<keyword evidence="3" id="KW-1185">Reference proteome</keyword>
<keyword evidence="1" id="KW-0812">Transmembrane</keyword>
<dbReference type="AlphaFoldDB" id="A0A0L0D9I4"/>
<keyword evidence="1" id="KW-1133">Transmembrane helix</keyword>
<name>A0A0L0D9I4_THETB</name>
<protein>
    <submittedName>
        <fullName evidence="2">Uncharacterized protein</fullName>
    </submittedName>
</protein>
<feature type="transmembrane region" description="Helical" evidence="1">
    <location>
        <begin position="320"/>
        <end position="339"/>
    </location>
</feature>
<evidence type="ECO:0000256" key="1">
    <source>
        <dbReference type="SAM" id="Phobius"/>
    </source>
</evidence>